<gene>
    <name evidence="1" type="ORF">A1O5_03306</name>
</gene>
<dbReference type="GeneID" id="19188035"/>
<sequence>MNFQDESDEGLGEYQGLFRLVFDNIRLSRLGKASGNLVEGSRKLVNSVEALGLHLDDEKMYAGRLQFWKTFNTCWQALGQKQKDVTLEAFRTGRKPADMLSVERIKVLMDDLVGMCDQLQPYGLVDFEMGIWEEQIIDIFIEGLDLLCPRAVETQRKAHV</sequence>
<dbReference type="eggNOG" id="ENOG502S0NF">
    <property type="taxonomic scope" value="Eukaryota"/>
</dbReference>
<organism evidence="1 2">
    <name type="scientific">Cladophialophora psammophila CBS 110553</name>
    <dbReference type="NCBI Taxonomy" id="1182543"/>
    <lineage>
        <taxon>Eukaryota</taxon>
        <taxon>Fungi</taxon>
        <taxon>Dikarya</taxon>
        <taxon>Ascomycota</taxon>
        <taxon>Pezizomycotina</taxon>
        <taxon>Eurotiomycetes</taxon>
        <taxon>Chaetothyriomycetidae</taxon>
        <taxon>Chaetothyriales</taxon>
        <taxon>Herpotrichiellaceae</taxon>
        <taxon>Cladophialophora</taxon>
    </lineage>
</organism>
<dbReference type="OrthoDB" id="5552418at2759"/>
<proteinExistence type="predicted"/>
<name>W9X892_9EURO</name>
<dbReference type="RefSeq" id="XP_007742108.1">
    <property type="nucleotide sequence ID" value="XM_007743918.1"/>
</dbReference>
<evidence type="ECO:0000313" key="2">
    <source>
        <dbReference type="Proteomes" id="UP000019471"/>
    </source>
</evidence>
<dbReference type="HOGENOM" id="CLU_123430_0_0_1"/>
<reference evidence="1 2" key="1">
    <citation type="submission" date="2013-03" db="EMBL/GenBank/DDBJ databases">
        <title>The Genome Sequence of Cladophialophora psammophila CBS 110553.</title>
        <authorList>
            <consortium name="The Broad Institute Genomics Platform"/>
            <person name="Cuomo C."/>
            <person name="de Hoog S."/>
            <person name="Gorbushina A."/>
            <person name="Walker B."/>
            <person name="Young S.K."/>
            <person name="Zeng Q."/>
            <person name="Gargeya S."/>
            <person name="Fitzgerald M."/>
            <person name="Haas B."/>
            <person name="Abouelleil A."/>
            <person name="Allen A.W."/>
            <person name="Alvarado L."/>
            <person name="Arachchi H.M."/>
            <person name="Berlin A.M."/>
            <person name="Chapman S.B."/>
            <person name="Gainer-Dewar J."/>
            <person name="Goldberg J."/>
            <person name="Griggs A."/>
            <person name="Gujja S."/>
            <person name="Hansen M."/>
            <person name="Howarth C."/>
            <person name="Imamovic A."/>
            <person name="Ireland A."/>
            <person name="Larimer J."/>
            <person name="McCowan C."/>
            <person name="Murphy C."/>
            <person name="Pearson M."/>
            <person name="Poon T.W."/>
            <person name="Priest M."/>
            <person name="Roberts A."/>
            <person name="Saif S."/>
            <person name="Shea T."/>
            <person name="Sisk P."/>
            <person name="Sykes S."/>
            <person name="Wortman J."/>
            <person name="Nusbaum C."/>
            <person name="Birren B."/>
        </authorList>
    </citation>
    <scope>NUCLEOTIDE SEQUENCE [LARGE SCALE GENOMIC DNA]</scope>
    <source>
        <strain evidence="1 2">CBS 110553</strain>
    </source>
</reference>
<dbReference type="EMBL" id="AMGX01000004">
    <property type="protein sequence ID" value="EXJ73545.1"/>
    <property type="molecule type" value="Genomic_DNA"/>
</dbReference>
<protein>
    <submittedName>
        <fullName evidence="1">Uncharacterized protein</fullName>
    </submittedName>
</protein>
<accession>W9X892</accession>
<evidence type="ECO:0000313" key="1">
    <source>
        <dbReference type="EMBL" id="EXJ73545.1"/>
    </source>
</evidence>
<dbReference type="AlphaFoldDB" id="W9X892"/>
<dbReference type="Proteomes" id="UP000019471">
    <property type="component" value="Unassembled WGS sequence"/>
</dbReference>
<comment type="caution">
    <text evidence="1">The sequence shown here is derived from an EMBL/GenBank/DDBJ whole genome shotgun (WGS) entry which is preliminary data.</text>
</comment>
<keyword evidence="2" id="KW-1185">Reference proteome</keyword>